<comment type="caution">
    <text evidence="2">The sequence shown here is derived from an EMBL/GenBank/DDBJ whole genome shotgun (WGS) entry which is preliminary data.</text>
</comment>
<protein>
    <submittedName>
        <fullName evidence="2">Uncharacterized protein</fullName>
    </submittedName>
</protein>
<dbReference type="AlphaFoldDB" id="A0A9Q3DUG6"/>
<evidence type="ECO:0000313" key="2">
    <source>
        <dbReference type="EMBL" id="MBW0507993.1"/>
    </source>
</evidence>
<sequence>MLKWINTNSCGLNAMGMESGAFPQPLTALGNTQNLENNENERREDNMSNSGDQSASENDDTQSWNAHEDVEISHNEDIFPLHPVCSTSQKPSKSGLRRRESMSQSSSLSMDTTRQDQSFMSNMSSNMQRMLSPLMLMLQNVQEQADECD</sequence>
<dbReference type="EMBL" id="AVOT02020049">
    <property type="protein sequence ID" value="MBW0507993.1"/>
    <property type="molecule type" value="Genomic_DNA"/>
</dbReference>
<gene>
    <name evidence="2" type="ORF">O181_047708</name>
</gene>
<organism evidence="2 3">
    <name type="scientific">Austropuccinia psidii MF-1</name>
    <dbReference type="NCBI Taxonomy" id="1389203"/>
    <lineage>
        <taxon>Eukaryota</taxon>
        <taxon>Fungi</taxon>
        <taxon>Dikarya</taxon>
        <taxon>Basidiomycota</taxon>
        <taxon>Pucciniomycotina</taxon>
        <taxon>Pucciniomycetes</taxon>
        <taxon>Pucciniales</taxon>
        <taxon>Sphaerophragmiaceae</taxon>
        <taxon>Austropuccinia</taxon>
    </lineage>
</organism>
<proteinExistence type="predicted"/>
<accession>A0A9Q3DUG6</accession>
<evidence type="ECO:0000313" key="3">
    <source>
        <dbReference type="Proteomes" id="UP000765509"/>
    </source>
</evidence>
<name>A0A9Q3DUG6_9BASI</name>
<feature type="region of interest" description="Disordered" evidence="1">
    <location>
        <begin position="39"/>
        <end position="116"/>
    </location>
</feature>
<dbReference type="Proteomes" id="UP000765509">
    <property type="component" value="Unassembled WGS sequence"/>
</dbReference>
<reference evidence="2" key="1">
    <citation type="submission" date="2021-03" db="EMBL/GenBank/DDBJ databases">
        <title>Draft genome sequence of rust myrtle Austropuccinia psidii MF-1, a brazilian biotype.</title>
        <authorList>
            <person name="Quecine M.C."/>
            <person name="Pachon D.M.R."/>
            <person name="Bonatelli M.L."/>
            <person name="Correr F.H."/>
            <person name="Franceschini L.M."/>
            <person name="Leite T.F."/>
            <person name="Margarido G.R.A."/>
            <person name="Almeida C.A."/>
            <person name="Ferrarezi J.A."/>
            <person name="Labate C.A."/>
        </authorList>
    </citation>
    <scope>NUCLEOTIDE SEQUENCE</scope>
    <source>
        <strain evidence="2">MF-1</strain>
    </source>
</reference>
<feature type="compositionally biased region" description="Basic and acidic residues" evidence="1">
    <location>
        <begin position="66"/>
        <end position="79"/>
    </location>
</feature>
<feature type="compositionally biased region" description="Polar residues" evidence="1">
    <location>
        <begin position="50"/>
        <end position="65"/>
    </location>
</feature>
<keyword evidence="3" id="KW-1185">Reference proteome</keyword>
<evidence type="ECO:0000256" key="1">
    <source>
        <dbReference type="SAM" id="MobiDB-lite"/>
    </source>
</evidence>